<dbReference type="GeneID" id="25988667"/>
<evidence type="ECO:0000256" key="1">
    <source>
        <dbReference type="SAM" id="MobiDB-lite"/>
    </source>
</evidence>
<dbReference type="EMBL" id="ALBS01000297">
    <property type="protein sequence ID" value="EJT46326.1"/>
    <property type="molecule type" value="Genomic_DNA"/>
</dbReference>
<proteinExistence type="predicted"/>
<reference evidence="2 3" key="1">
    <citation type="journal article" date="2012" name="Eukaryot. Cell">
        <title>Draft genome sequence of CBS 2479, the standard type strain of Trichosporon asahii.</title>
        <authorList>
            <person name="Yang R.Y."/>
            <person name="Li H.T."/>
            <person name="Zhu H."/>
            <person name="Zhou G.P."/>
            <person name="Wang M."/>
            <person name="Wang L."/>
        </authorList>
    </citation>
    <scope>NUCLEOTIDE SEQUENCE [LARGE SCALE GENOMIC DNA]</scope>
    <source>
        <strain evidence="3">ATCC 90039 / CBS 2479 / JCM 2466 / KCTC 7840 / NCYC 2677 / UAMH 7654</strain>
    </source>
</reference>
<evidence type="ECO:0000313" key="2">
    <source>
        <dbReference type="EMBL" id="EJT46326.1"/>
    </source>
</evidence>
<feature type="region of interest" description="Disordered" evidence="1">
    <location>
        <begin position="452"/>
        <end position="496"/>
    </location>
</feature>
<dbReference type="AlphaFoldDB" id="J5SLP9"/>
<sequence>MSSSADMDGDSPSSVAVMLDYRFYPHLVDLVFDHSVALASEGDRSLLLSWRAVGRHWSERADSALFKHLAISSCGSGFQNFRPVIFAPHPTDAYKVLSLPMMHSALLPASPWDKEWQANRERLRSRLRYARVVDYLSPTEFSQRTLPFTEALDADLLIDLTGVRVVRRPWPSWFVVNADVTVDVLELSSKLGGNAPYGTVPTSAVIFKVEEEEDGEDEEYERGDEETTQPRLAYFMESLWWTHKPLVFVGLEAADPRAFGLEPGTNVVAAVQENLSALANLHPADRLTQATFISKDEYRQQVGEETYELYTSIERKTDTARPDPPFQREPEDTVCRLVTQSLWKPGASKEDRAAVLAMRAVSKRWSWDVDSVLFRHVVMGTRDESNMPSEEERMEYAYRLNALMGSDDESERYESEPEVEEGAEPGGEDGDMSDGIGQSDVIEVEGTQVVANDEGTQEDHSGSEGGSASGEPMEVEGGDDTSPPPGRPNQHEEESDWEIEELARLFPMEKKAARLSLVSPGGRLPLLFEFWSVQPTAAGVRAHAKSMVLLVHTRFMDLAVKEEDVQWDLVERLIHPFTAPLVRVVRHTSDSCDVTPRTAAGLYVHVCDGTLAAPIRAQSAPMCQSMVQSVPEVWIGAGSLPSITLNVLYDSSWPEVLRQTTYSGEHWGHCSTNSINLMFTPVGTPRAALLSSTKPSEPESLTGAENPRAMGFFGEFWSTFIGDRTPVSISIIGLQDVPLAALGLRPDVTFEQIKEMVCWNLIGAITMCDGFDPELLPEAIDGMMDRTLGAIKFYSLDEYRRHFGKDGWEEIELERSARPPYWPTKA</sequence>
<protein>
    <submittedName>
        <fullName evidence="2">Uncharacterized protein</fullName>
    </submittedName>
</protein>
<gene>
    <name evidence="2" type="ORF">A1Q1_05155</name>
</gene>
<dbReference type="RefSeq" id="XP_014177437.1">
    <property type="nucleotide sequence ID" value="XM_014321962.1"/>
</dbReference>
<organism evidence="2 3">
    <name type="scientific">Trichosporon asahii var. asahii (strain ATCC 90039 / CBS 2479 / JCM 2466 / KCTC 7840 / NBRC 103889/ NCYC 2677 / UAMH 7654)</name>
    <name type="common">Yeast</name>
    <dbReference type="NCBI Taxonomy" id="1186058"/>
    <lineage>
        <taxon>Eukaryota</taxon>
        <taxon>Fungi</taxon>
        <taxon>Dikarya</taxon>
        <taxon>Basidiomycota</taxon>
        <taxon>Agaricomycotina</taxon>
        <taxon>Tremellomycetes</taxon>
        <taxon>Trichosporonales</taxon>
        <taxon>Trichosporonaceae</taxon>
        <taxon>Trichosporon</taxon>
    </lineage>
</organism>
<dbReference type="VEuPathDB" id="FungiDB:A1Q1_05155"/>
<accession>J5SLP9</accession>
<name>J5SLP9_TRIAS</name>
<dbReference type="HOGENOM" id="CLU_342953_0_0_1"/>
<evidence type="ECO:0000313" key="3">
    <source>
        <dbReference type="Proteomes" id="UP000002748"/>
    </source>
</evidence>
<feature type="region of interest" description="Disordered" evidence="1">
    <location>
        <begin position="407"/>
        <end position="437"/>
    </location>
</feature>
<dbReference type="Proteomes" id="UP000002748">
    <property type="component" value="Unassembled WGS sequence"/>
</dbReference>
<dbReference type="KEGG" id="tasa:A1Q1_05155"/>
<comment type="caution">
    <text evidence="2">The sequence shown here is derived from an EMBL/GenBank/DDBJ whole genome shotgun (WGS) entry which is preliminary data.</text>
</comment>
<feature type="compositionally biased region" description="Acidic residues" evidence="1">
    <location>
        <begin position="407"/>
        <end position="432"/>
    </location>
</feature>